<feature type="transmembrane region" description="Helical" evidence="1">
    <location>
        <begin position="93"/>
        <end position="109"/>
    </location>
</feature>
<accession>A0ABD2WQR7</accession>
<evidence type="ECO:0000313" key="3">
    <source>
        <dbReference type="EMBL" id="KAL3394842.1"/>
    </source>
</evidence>
<feature type="transmembrane region" description="Helical" evidence="1">
    <location>
        <begin position="67"/>
        <end position="87"/>
    </location>
</feature>
<dbReference type="PANTHER" id="PTHR13527">
    <property type="entry name" value="SAYSVFN DOMAIN-CONTAINING PROTEIN 1"/>
    <property type="match status" value="1"/>
</dbReference>
<gene>
    <name evidence="3" type="ORF">TKK_011103</name>
</gene>
<dbReference type="InterPro" id="IPR039159">
    <property type="entry name" value="SAYSD1"/>
</dbReference>
<evidence type="ECO:0000313" key="4">
    <source>
        <dbReference type="Proteomes" id="UP001627154"/>
    </source>
</evidence>
<dbReference type="InterPro" id="IPR019387">
    <property type="entry name" value="SAYSvFN_dom"/>
</dbReference>
<comment type="caution">
    <text evidence="3">The sequence shown here is derived from an EMBL/GenBank/DDBJ whole genome shotgun (WGS) entry which is preliminary data.</text>
</comment>
<name>A0ABD2WQR7_9HYME</name>
<feature type="domain" description="SAYSvFN" evidence="2">
    <location>
        <begin position="76"/>
        <end position="145"/>
    </location>
</feature>
<keyword evidence="1" id="KW-0472">Membrane</keyword>
<dbReference type="Proteomes" id="UP001627154">
    <property type="component" value="Unassembled WGS sequence"/>
</dbReference>
<keyword evidence="4" id="KW-1185">Reference proteome</keyword>
<proteinExistence type="predicted"/>
<protein>
    <recommendedName>
        <fullName evidence="2">SAYSvFN domain-containing protein</fullName>
    </recommendedName>
</protein>
<evidence type="ECO:0000259" key="2">
    <source>
        <dbReference type="Pfam" id="PF10260"/>
    </source>
</evidence>
<reference evidence="3 4" key="1">
    <citation type="journal article" date="2024" name="bioRxiv">
        <title>A reference genome for Trichogramma kaykai: A tiny desert-dwelling parasitoid wasp with competing sex-ratio distorters.</title>
        <authorList>
            <person name="Culotta J."/>
            <person name="Lindsey A.R."/>
        </authorList>
    </citation>
    <scope>NUCLEOTIDE SEQUENCE [LARGE SCALE GENOMIC DNA]</scope>
    <source>
        <strain evidence="3 4">KSX58</strain>
    </source>
</reference>
<dbReference type="PANTHER" id="PTHR13527:SF0">
    <property type="entry name" value="SAYSVFN DOMAIN-CONTAINING PROTEIN 1"/>
    <property type="match status" value="1"/>
</dbReference>
<dbReference type="AlphaFoldDB" id="A0ABD2WQR7"/>
<dbReference type="Pfam" id="PF10260">
    <property type="entry name" value="SAYSvFN"/>
    <property type="match status" value="1"/>
</dbReference>
<keyword evidence="1" id="KW-1133">Transmembrane helix</keyword>
<dbReference type="EMBL" id="JBJJXI010000088">
    <property type="protein sequence ID" value="KAL3394842.1"/>
    <property type="molecule type" value="Genomic_DNA"/>
</dbReference>
<keyword evidence="1" id="KW-0812">Transmembrane</keyword>
<organism evidence="3 4">
    <name type="scientific">Trichogramma kaykai</name>
    <dbReference type="NCBI Taxonomy" id="54128"/>
    <lineage>
        <taxon>Eukaryota</taxon>
        <taxon>Metazoa</taxon>
        <taxon>Ecdysozoa</taxon>
        <taxon>Arthropoda</taxon>
        <taxon>Hexapoda</taxon>
        <taxon>Insecta</taxon>
        <taxon>Pterygota</taxon>
        <taxon>Neoptera</taxon>
        <taxon>Endopterygota</taxon>
        <taxon>Hymenoptera</taxon>
        <taxon>Apocrita</taxon>
        <taxon>Proctotrupomorpha</taxon>
        <taxon>Chalcidoidea</taxon>
        <taxon>Trichogrammatidae</taxon>
        <taxon>Trichogramma</taxon>
    </lineage>
</organism>
<evidence type="ECO:0000256" key="1">
    <source>
        <dbReference type="SAM" id="Phobius"/>
    </source>
</evidence>
<sequence length="153" mass="17920">MEEKLRAYRRQKRREDMVETAKNTFKEALSWQKNLILPTIHNPSRDDDLESIMSEESIDFSPPPSPFFTRTLCFLYFLLWTTIYVIAIKLEFGAVYFVLSLLVFIYYNTRTGPKKKGELSAYSVFNPNCETIQGTLDPKQFEQEIRYGGLSVH</sequence>